<evidence type="ECO:0000313" key="14">
    <source>
        <dbReference type="Proteomes" id="UP000053904"/>
    </source>
</evidence>
<keyword evidence="9" id="KW-0742">SOS response</keyword>
<evidence type="ECO:0000313" key="13">
    <source>
        <dbReference type="EMBL" id="KUK77606.1"/>
    </source>
</evidence>
<dbReference type="GO" id="GO:0003677">
    <property type="term" value="F:DNA binding"/>
    <property type="evidence" value="ECO:0007669"/>
    <property type="project" value="UniProtKB-KW"/>
</dbReference>
<dbReference type="NCBIfam" id="TIGR00498">
    <property type="entry name" value="lexA"/>
    <property type="match status" value="1"/>
</dbReference>
<keyword evidence="4" id="KW-0378">Hydrolase</keyword>
<dbReference type="InterPro" id="IPR036286">
    <property type="entry name" value="LexA/Signal_pep-like_sf"/>
</dbReference>
<accession>A0A101HHW8</accession>
<dbReference type="Proteomes" id="UP000053904">
    <property type="component" value="Unassembled WGS sequence"/>
</dbReference>
<gene>
    <name evidence="13" type="ORF">XD93_0213</name>
    <name evidence="12" type="ORF">XD93_0473</name>
</gene>
<name>A0A101HHW8_9BACT</name>
<keyword evidence="8" id="KW-0234">DNA repair</keyword>
<evidence type="ECO:0000256" key="4">
    <source>
        <dbReference type="ARBA" id="ARBA00022801"/>
    </source>
</evidence>
<keyword evidence="2" id="KW-0235">DNA replication</keyword>
<keyword evidence="1" id="KW-0678">Repressor</keyword>
<dbReference type="CDD" id="cd06529">
    <property type="entry name" value="S24_LexA-like"/>
    <property type="match status" value="1"/>
</dbReference>
<dbReference type="GO" id="GO:0045892">
    <property type="term" value="P:negative regulation of DNA-templated transcription"/>
    <property type="evidence" value="ECO:0007669"/>
    <property type="project" value="InterPro"/>
</dbReference>
<dbReference type="InterPro" id="IPR006199">
    <property type="entry name" value="LexA_DNA-bd_dom"/>
</dbReference>
<keyword evidence="3" id="KW-0227">DNA damage</keyword>
<dbReference type="InterPro" id="IPR036390">
    <property type="entry name" value="WH_DNA-bd_sf"/>
</dbReference>
<evidence type="ECO:0000256" key="9">
    <source>
        <dbReference type="ARBA" id="ARBA00023236"/>
    </source>
</evidence>
<dbReference type="GO" id="GO:0006508">
    <property type="term" value="P:proteolysis"/>
    <property type="evidence" value="ECO:0007669"/>
    <property type="project" value="InterPro"/>
</dbReference>
<dbReference type="Gene3D" id="1.10.10.10">
    <property type="entry name" value="Winged helix-like DNA-binding domain superfamily/Winged helix DNA-binding domain"/>
    <property type="match status" value="1"/>
</dbReference>
<dbReference type="InterPro" id="IPR039418">
    <property type="entry name" value="LexA-like"/>
</dbReference>
<keyword evidence="7" id="KW-0804">Transcription</keyword>
<evidence type="ECO:0000313" key="12">
    <source>
        <dbReference type="EMBL" id="KUK77213.1"/>
    </source>
</evidence>
<evidence type="ECO:0000256" key="6">
    <source>
        <dbReference type="ARBA" id="ARBA00023125"/>
    </source>
</evidence>
<reference evidence="12" key="1">
    <citation type="journal article" date="2015" name="MBio">
        <title>Genome-resolved metagenomic analysis reveals roles for candidate phyla and other microbial community members in biogeochemical transformations in oil reservoirs.</title>
        <authorList>
            <person name="Hu P."/>
            <person name="Tom L."/>
            <person name="Singh A."/>
            <person name="Thomas B.C."/>
            <person name="Baker B.J."/>
            <person name="Piceno Y.M."/>
            <person name="Andersen G.L."/>
            <person name="Banfield J.F."/>
        </authorList>
    </citation>
    <scope>NUCLEOTIDE SEQUENCE [LARGE SCALE GENOMIC DNA]</scope>
    <source>
        <strain evidence="12">34_10</strain>
    </source>
</reference>
<dbReference type="GO" id="GO:0006281">
    <property type="term" value="P:DNA repair"/>
    <property type="evidence" value="ECO:0007669"/>
    <property type="project" value="UniProtKB-KW"/>
</dbReference>
<evidence type="ECO:0000256" key="3">
    <source>
        <dbReference type="ARBA" id="ARBA00022763"/>
    </source>
</evidence>
<reference evidence="14" key="2">
    <citation type="journal article" date="2015" name="MBio">
        <title>Genome-Resolved Metagenomic Analysis Reveals Roles for Candidate Phyla and Other Microbial Community Members in Biogeochemical Transformations in Oil Reservoirs.</title>
        <authorList>
            <person name="Hu P."/>
            <person name="Tom L."/>
            <person name="Singh A."/>
            <person name="Thomas B.C."/>
            <person name="Baker B.J."/>
            <person name="Piceno Y.M."/>
            <person name="Andersen G.L."/>
            <person name="Banfield J.F."/>
        </authorList>
    </citation>
    <scope>NUCLEOTIDE SEQUENCE [LARGE SCALE GENOMIC DNA]</scope>
</reference>
<feature type="domain" description="Peptidase S24/S26A/S26B/S26C" evidence="10">
    <location>
        <begin position="86"/>
        <end position="213"/>
    </location>
</feature>
<dbReference type="GO" id="GO:0009432">
    <property type="term" value="P:SOS response"/>
    <property type="evidence" value="ECO:0007669"/>
    <property type="project" value="UniProtKB-KW"/>
</dbReference>
<dbReference type="GO" id="GO:0006260">
    <property type="term" value="P:DNA replication"/>
    <property type="evidence" value="ECO:0007669"/>
    <property type="project" value="UniProtKB-KW"/>
</dbReference>
<evidence type="ECO:0000256" key="7">
    <source>
        <dbReference type="ARBA" id="ARBA00023163"/>
    </source>
</evidence>
<dbReference type="EMBL" id="LGGO01000055">
    <property type="protein sequence ID" value="KUK77213.1"/>
    <property type="molecule type" value="Genomic_DNA"/>
</dbReference>
<sequence length="223" mass="24848">MADKLTQRQEQVLTLIRDFFLENGQAPSLGELQDMLGFSSKRGVVNHLIALENKGYIFRSSEPRGIKLLDETDDSNIEYEYLIGIPIFGYANAGTPLVMAEEEALGMLKVDKNLIGKKVEKDLFALIVKGDSMNERDLDGIKVEEGKYLIVDKEAEVQDGDVVVAVIDNSATVKNISLNTKDMVVLYPESNNPKHQPIYIDSNSDFLINGKVVKVLDNPMRVT</sequence>
<evidence type="ECO:0000256" key="2">
    <source>
        <dbReference type="ARBA" id="ARBA00022705"/>
    </source>
</evidence>
<organism evidence="12 14">
    <name type="scientific">candidate division WS6 bacterium 34_10</name>
    <dbReference type="NCBI Taxonomy" id="1641389"/>
    <lineage>
        <taxon>Bacteria</taxon>
        <taxon>Candidatus Dojkabacteria</taxon>
    </lineage>
</organism>
<dbReference type="InterPro" id="IPR015927">
    <property type="entry name" value="Peptidase_S24_S26A/B/C"/>
</dbReference>
<dbReference type="Pfam" id="PF01726">
    <property type="entry name" value="LexA_DNA_bind"/>
    <property type="match status" value="1"/>
</dbReference>
<evidence type="ECO:0000256" key="8">
    <source>
        <dbReference type="ARBA" id="ARBA00023204"/>
    </source>
</evidence>
<keyword evidence="6" id="KW-0238">DNA-binding</keyword>
<evidence type="ECO:0000259" key="11">
    <source>
        <dbReference type="Pfam" id="PF01726"/>
    </source>
</evidence>
<dbReference type="InterPro" id="IPR050077">
    <property type="entry name" value="LexA_repressor"/>
</dbReference>
<feature type="domain" description="LexA repressor DNA-binding" evidence="11">
    <location>
        <begin position="3"/>
        <end position="61"/>
    </location>
</feature>
<dbReference type="Gene3D" id="2.10.109.10">
    <property type="entry name" value="Umud Fragment, subunit A"/>
    <property type="match status" value="1"/>
</dbReference>
<evidence type="ECO:0000256" key="1">
    <source>
        <dbReference type="ARBA" id="ARBA00022491"/>
    </source>
</evidence>
<dbReference type="Pfam" id="PF00717">
    <property type="entry name" value="Peptidase_S24"/>
    <property type="match status" value="1"/>
</dbReference>
<dbReference type="AlphaFoldDB" id="A0A101HHW8"/>
<keyword evidence="5" id="KW-0805">Transcription regulation</keyword>
<dbReference type="InterPro" id="IPR006200">
    <property type="entry name" value="LexA"/>
</dbReference>
<dbReference type="PANTHER" id="PTHR33516">
    <property type="entry name" value="LEXA REPRESSOR"/>
    <property type="match status" value="1"/>
</dbReference>
<dbReference type="SUPFAM" id="SSF51306">
    <property type="entry name" value="LexA/Signal peptidase"/>
    <property type="match status" value="1"/>
</dbReference>
<dbReference type="EMBL" id="LGGO01000019">
    <property type="protein sequence ID" value="KUK77606.1"/>
    <property type="molecule type" value="Genomic_DNA"/>
</dbReference>
<evidence type="ECO:0000259" key="10">
    <source>
        <dbReference type="Pfam" id="PF00717"/>
    </source>
</evidence>
<dbReference type="InterPro" id="IPR036388">
    <property type="entry name" value="WH-like_DNA-bd_sf"/>
</dbReference>
<evidence type="ECO:0000256" key="5">
    <source>
        <dbReference type="ARBA" id="ARBA00023015"/>
    </source>
</evidence>
<comment type="caution">
    <text evidence="12">The sequence shown here is derived from an EMBL/GenBank/DDBJ whole genome shotgun (WGS) entry which is preliminary data.</text>
</comment>
<dbReference type="GO" id="GO:0004252">
    <property type="term" value="F:serine-type endopeptidase activity"/>
    <property type="evidence" value="ECO:0007669"/>
    <property type="project" value="InterPro"/>
</dbReference>
<protein>
    <submittedName>
        <fullName evidence="12">Repressor LexA</fullName>
    </submittedName>
</protein>
<dbReference type="SUPFAM" id="SSF46785">
    <property type="entry name" value="Winged helix' DNA-binding domain"/>
    <property type="match status" value="1"/>
</dbReference>
<dbReference type="PANTHER" id="PTHR33516:SF2">
    <property type="entry name" value="LEXA REPRESSOR-RELATED"/>
    <property type="match status" value="1"/>
</dbReference>
<proteinExistence type="predicted"/>